<evidence type="ECO:0000313" key="1">
    <source>
        <dbReference type="EMBL" id="WEK33473.1"/>
    </source>
</evidence>
<accession>A0AAJ5WN57</accession>
<proteinExistence type="predicted"/>
<dbReference type="Proteomes" id="UP001220610">
    <property type="component" value="Chromosome"/>
</dbReference>
<reference evidence="1" key="1">
    <citation type="submission" date="2023-03" db="EMBL/GenBank/DDBJ databases">
        <title>Andean soil-derived lignocellulolytic bacterial consortium as a source of novel taxa and putative plastic-active enzymes.</title>
        <authorList>
            <person name="Diaz-Garcia L."/>
            <person name="Chuvochina M."/>
            <person name="Feuerriegel G."/>
            <person name="Bunk B."/>
            <person name="Sproer C."/>
            <person name="Streit W.R."/>
            <person name="Rodriguez L.M."/>
            <person name="Overmann J."/>
            <person name="Jimenez D.J."/>
        </authorList>
    </citation>
    <scope>NUCLEOTIDE SEQUENCE</scope>
    <source>
        <strain evidence="1">MAG 7</strain>
    </source>
</reference>
<name>A0AAJ5WN57_9BACT</name>
<protein>
    <submittedName>
        <fullName evidence="1">Uncharacterized protein</fullName>
    </submittedName>
</protein>
<gene>
    <name evidence="1" type="ORF">P0Y53_13360</name>
</gene>
<dbReference type="EMBL" id="CP119311">
    <property type="protein sequence ID" value="WEK33473.1"/>
    <property type="molecule type" value="Genomic_DNA"/>
</dbReference>
<evidence type="ECO:0000313" key="2">
    <source>
        <dbReference type="Proteomes" id="UP001220610"/>
    </source>
</evidence>
<sequence>MNNNSITSYADLLQEEERLKMQLKHQQEVVHLRVQELKQKIAPATNLISMVGNLASPKSNSLLSAGIGIAVDFILKKSLLRKAGWLTRLAGSFLARKVVVNKVSPLVENAVDQLLHKKKAKQG</sequence>
<dbReference type="AlphaFoldDB" id="A0AAJ5WN57"/>
<organism evidence="1 2">
    <name type="scientific">Candidatus Pseudobacter hemicellulosilyticus</name>
    <dbReference type="NCBI Taxonomy" id="3121375"/>
    <lineage>
        <taxon>Bacteria</taxon>
        <taxon>Pseudomonadati</taxon>
        <taxon>Bacteroidota</taxon>
        <taxon>Chitinophagia</taxon>
        <taxon>Chitinophagales</taxon>
        <taxon>Chitinophagaceae</taxon>
        <taxon>Pseudobacter</taxon>
    </lineage>
</organism>